<evidence type="ECO:0000256" key="8">
    <source>
        <dbReference type="ARBA" id="ARBA00023136"/>
    </source>
</evidence>
<evidence type="ECO:0000256" key="12">
    <source>
        <dbReference type="SAM" id="Phobius"/>
    </source>
</evidence>
<keyword evidence="4 10" id="KW-0812">Transmembrane</keyword>
<evidence type="ECO:0000256" key="6">
    <source>
        <dbReference type="ARBA" id="ARBA00022989"/>
    </source>
</evidence>
<dbReference type="PROSITE" id="PS51371">
    <property type="entry name" value="CBS"/>
    <property type="match status" value="2"/>
</dbReference>
<evidence type="ECO:0000256" key="2">
    <source>
        <dbReference type="ARBA" id="ARBA00006337"/>
    </source>
</evidence>
<dbReference type="RefSeq" id="WP_257446165.1">
    <property type="nucleotide sequence ID" value="NZ_JANIPJ010000008.1"/>
</dbReference>
<dbReference type="InterPro" id="IPR005170">
    <property type="entry name" value="Transptr-assoc_dom"/>
</dbReference>
<dbReference type="InterPro" id="IPR036318">
    <property type="entry name" value="FAD-bd_PCMH-like_sf"/>
</dbReference>
<organism evidence="15 16">
    <name type="scientific">Paenibacillus soyae</name>
    <dbReference type="NCBI Taxonomy" id="2969249"/>
    <lineage>
        <taxon>Bacteria</taxon>
        <taxon>Bacillati</taxon>
        <taxon>Bacillota</taxon>
        <taxon>Bacilli</taxon>
        <taxon>Bacillales</taxon>
        <taxon>Paenibacillaceae</taxon>
        <taxon>Paenibacillus</taxon>
    </lineage>
</organism>
<evidence type="ECO:0000313" key="15">
    <source>
        <dbReference type="EMBL" id="MCR2804806.1"/>
    </source>
</evidence>
<keyword evidence="6 10" id="KW-1133">Transmembrane helix</keyword>
<dbReference type="InterPro" id="IPR046342">
    <property type="entry name" value="CBS_dom_sf"/>
</dbReference>
<dbReference type="CDD" id="cd04590">
    <property type="entry name" value="CBS_pair_CorC_HlyC_assoc"/>
    <property type="match status" value="1"/>
</dbReference>
<reference evidence="15" key="1">
    <citation type="submission" date="2022-08" db="EMBL/GenBank/DDBJ databases">
        <title>The genomic sequence of strain Paenibacillus sp. SCIV0701.</title>
        <authorList>
            <person name="Zhao H."/>
        </authorList>
    </citation>
    <scope>NUCLEOTIDE SEQUENCE</scope>
    <source>
        <strain evidence="15">SCIV0701</strain>
    </source>
</reference>
<evidence type="ECO:0000259" key="13">
    <source>
        <dbReference type="PROSITE" id="PS51371"/>
    </source>
</evidence>
<dbReference type="Gene3D" id="3.30.465.10">
    <property type="match status" value="1"/>
</dbReference>
<dbReference type="SMART" id="SM01091">
    <property type="entry name" value="CorC_HlyC"/>
    <property type="match status" value="1"/>
</dbReference>
<evidence type="ECO:0000256" key="9">
    <source>
        <dbReference type="PROSITE-ProRule" id="PRU00703"/>
    </source>
</evidence>
<feature type="domain" description="CBS" evidence="13">
    <location>
        <begin position="222"/>
        <end position="281"/>
    </location>
</feature>
<dbReference type="Proteomes" id="UP001141950">
    <property type="component" value="Unassembled WGS sequence"/>
</dbReference>
<dbReference type="Pfam" id="PF01595">
    <property type="entry name" value="CNNM"/>
    <property type="match status" value="1"/>
</dbReference>
<evidence type="ECO:0000256" key="7">
    <source>
        <dbReference type="ARBA" id="ARBA00023122"/>
    </source>
</evidence>
<keyword evidence="16" id="KW-1185">Reference proteome</keyword>
<evidence type="ECO:0000256" key="4">
    <source>
        <dbReference type="ARBA" id="ARBA00022692"/>
    </source>
</evidence>
<feature type="domain" description="CBS" evidence="13">
    <location>
        <begin position="285"/>
        <end position="342"/>
    </location>
</feature>
<evidence type="ECO:0000256" key="1">
    <source>
        <dbReference type="ARBA" id="ARBA00004651"/>
    </source>
</evidence>
<comment type="subcellular location">
    <subcellularLocation>
        <location evidence="1">Cell membrane</location>
        <topology evidence="1">Multi-pass membrane protein</topology>
    </subcellularLocation>
</comment>
<dbReference type="InterPro" id="IPR002550">
    <property type="entry name" value="CNNM"/>
</dbReference>
<accession>A0A9X2MQ52</accession>
<name>A0A9X2MQ52_9BACL</name>
<sequence>MPIGFSLTLVVLLVGLNGFFVAAQHALTMARIHRLEQLAKSGGTKARRAKIILDRLNLYMTLCQLGVTAASIGLGWIGAAAASRQLAPWMASTWSLTAPIPGLIAFLLSFSSIVILHLFLGELVPRSVARRRAERTAIAAAKPLHLLYLLCLPVVWLVDLIASRLLSMLGIVPVTANEAAHTEEDLRDMLKESHRSGHIDQTELTLVDNIFEFAETTAKEIMIPRTEMICLHSGLSLQANKTIAIEYMRTRYPVCETDKDNIIGFVHIKDLLKASARTAESIVELTRPVTSVPDSIPISALLKLMQKKKTQIAILIDEYGGTSGLVTLEDIMEEIVGDIKDEFDPDIASILKNEDGTFSVSGLMLIEEVNGFFGTAIDTDDYDTIGGWIYSRIEFPPAKGQSVYYDGKYEFHIEEMQHLRITRIRIVPKSEHGSAGERAGEHSKGLDGRRTISD</sequence>
<dbReference type="Gene3D" id="3.10.580.10">
    <property type="entry name" value="CBS-domain"/>
    <property type="match status" value="1"/>
</dbReference>
<keyword evidence="7 9" id="KW-0129">CBS domain</keyword>
<evidence type="ECO:0000256" key="11">
    <source>
        <dbReference type="SAM" id="MobiDB-lite"/>
    </source>
</evidence>
<dbReference type="PROSITE" id="PS51846">
    <property type="entry name" value="CNNM"/>
    <property type="match status" value="1"/>
</dbReference>
<dbReference type="EMBL" id="JANIPJ010000008">
    <property type="protein sequence ID" value="MCR2804806.1"/>
    <property type="molecule type" value="Genomic_DNA"/>
</dbReference>
<dbReference type="PANTHER" id="PTHR43099">
    <property type="entry name" value="UPF0053 PROTEIN YRKA"/>
    <property type="match status" value="1"/>
</dbReference>
<evidence type="ECO:0000256" key="10">
    <source>
        <dbReference type="PROSITE-ProRule" id="PRU01193"/>
    </source>
</evidence>
<dbReference type="InterPro" id="IPR051676">
    <property type="entry name" value="UPF0053_domain"/>
</dbReference>
<dbReference type="SUPFAM" id="SSF54631">
    <property type="entry name" value="CBS-domain pair"/>
    <property type="match status" value="1"/>
</dbReference>
<dbReference type="Pfam" id="PF03471">
    <property type="entry name" value="CorC_HlyC"/>
    <property type="match status" value="1"/>
</dbReference>
<keyword evidence="5" id="KW-0677">Repeat</keyword>
<dbReference type="SUPFAM" id="SSF56176">
    <property type="entry name" value="FAD-binding/transporter-associated domain-like"/>
    <property type="match status" value="1"/>
</dbReference>
<feature type="transmembrane region" description="Helical" evidence="12">
    <location>
        <begin position="102"/>
        <end position="125"/>
    </location>
</feature>
<comment type="similarity">
    <text evidence="2">Belongs to the UPF0053 family.</text>
</comment>
<dbReference type="InterPro" id="IPR044751">
    <property type="entry name" value="Ion_transp-like_CBS"/>
</dbReference>
<protein>
    <submittedName>
        <fullName evidence="15">Hemolysin family protein</fullName>
    </submittedName>
</protein>
<evidence type="ECO:0000256" key="3">
    <source>
        <dbReference type="ARBA" id="ARBA00022475"/>
    </source>
</evidence>
<feature type="domain" description="CNNM transmembrane" evidence="14">
    <location>
        <begin position="1"/>
        <end position="203"/>
    </location>
</feature>
<evidence type="ECO:0000313" key="16">
    <source>
        <dbReference type="Proteomes" id="UP001141950"/>
    </source>
</evidence>
<dbReference type="GO" id="GO:0005886">
    <property type="term" value="C:plasma membrane"/>
    <property type="evidence" value="ECO:0007669"/>
    <property type="project" value="UniProtKB-SubCell"/>
</dbReference>
<dbReference type="AlphaFoldDB" id="A0A9X2MQ52"/>
<feature type="transmembrane region" description="Helical" evidence="12">
    <location>
        <begin position="56"/>
        <end position="82"/>
    </location>
</feature>
<proteinExistence type="inferred from homology"/>
<keyword evidence="3" id="KW-1003">Cell membrane</keyword>
<dbReference type="Pfam" id="PF00571">
    <property type="entry name" value="CBS"/>
    <property type="match status" value="2"/>
</dbReference>
<feature type="transmembrane region" description="Helical" evidence="12">
    <location>
        <begin position="146"/>
        <end position="166"/>
    </location>
</feature>
<dbReference type="InterPro" id="IPR000644">
    <property type="entry name" value="CBS_dom"/>
</dbReference>
<dbReference type="InterPro" id="IPR016169">
    <property type="entry name" value="FAD-bd_PCMH_sub2"/>
</dbReference>
<dbReference type="FunFam" id="3.10.580.10:FF:000002">
    <property type="entry name" value="Magnesium/cobalt efflux protein CorC"/>
    <property type="match status" value="1"/>
</dbReference>
<evidence type="ECO:0000256" key="5">
    <source>
        <dbReference type="ARBA" id="ARBA00022737"/>
    </source>
</evidence>
<feature type="region of interest" description="Disordered" evidence="11">
    <location>
        <begin position="430"/>
        <end position="454"/>
    </location>
</feature>
<keyword evidence="8 10" id="KW-0472">Membrane</keyword>
<dbReference type="GO" id="GO:0050660">
    <property type="term" value="F:flavin adenine dinucleotide binding"/>
    <property type="evidence" value="ECO:0007669"/>
    <property type="project" value="InterPro"/>
</dbReference>
<comment type="caution">
    <text evidence="15">The sequence shown here is derived from an EMBL/GenBank/DDBJ whole genome shotgun (WGS) entry which is preliminary data.</text>
</comment>
<gene>
    <name evidence="15" type="ORF">NQZ67_13040</name>
</gene>
<evidence type="ECO:0000259" key="14">
    <source>
        <dbReference type="PROSITE" id="PS51846"/>
    </source>
</evidence>
<dbReference type="PANTHER" id="PTHR43099:SF2">
    <property type="entry name" value="UPF0053 PROTEIN YRKA"/>
    <property type="match status" value="1"/>
</dbReference>
<feature type="transmembrane region" description="Helical" evidence="12">
    <location>
        <begin position="6"/>
        <end position="27"/>
    </location>
</feature>